<dbReference type="GO" id="GO:0005615">
    <property type="term" value="C:extracellular space"/>
    <property type="evidence" value="ECO:0007669"/>
    <property type="project" value="TreeGrafter"/>
</dbReference>
<dbReference type="PANTHER" id="PTHR19143">
    <property type="entry name" value="FIBRINOGEN/TENASCIN/ANGIOPOEITIN"/>
    <property type="match status" value="1"/>
</dbReference>
<dbReference type="SUPFAM" id="SSF56496">
    <property type="entry name" value="Fibrinogen C-terminal domain-like"/>
    <property type="match status" value="1"/>
</dbReference>
<keyword evidence="3" id="KW-1185">Reference proteome</keyword>
<dbReference type="Pfam" id="PF00147">
    <property type="entry name" value="Fibrinogen_C"/>
    <property type="match status" value="1"/>
</dbReference>
<sequence>MFCNQRVELVVLGEERFSRPRDYFFQDWASYKRGFGDIEKDFWLGNDNRFTLTNQRLYSIQFDLMSVNGEQRDALYDKFWIDSEDYKYTLHIKDYSDNAGDSMTASTTSPSYNPLFVTSAITSHEK</sequence>
<dbReference type="OrthoDB" id="6145874at2759"/>
<dbReference type="InterPro" id="IPR014716">
    <property type="entry name" value="Fibrinogen_a/b/g_C_1"/>
</dbReference>
<dbReference type="InterPro" id="IPR050373">
    <property type="entry name" value="Fibrinogen_C-term_domain"/>
</dbReference>
<dbReference type="Gene3D" id="3.90.215.10">
    <property type="entry name" value="Gamma Fibrinogen, chain A, domain 1"/>
    <property type="match status" value="1"/>
</dbReference>
<reference evidence="2 3" key="1">
    <citation type="journal article" date="2019" name="Sci. Rep.">
        <title>Orb-weaving spider Araneus ventricosus genome elucidates the spidroin gene catalogue.</title>
        <authorList>
            <person name="Kono N."/>
            <person name="Nakamura H."/>
            <person name="Ohtoshi R."/>
            <person name="Moran D.A.P."/>
            <person name="Shinohara A."/>
            <person name="Yoshida Y."/>
            <person name="Fujiwara M."/>
            <person name="Mori M."/>
            <person name="Tomita M."/>
            <person name="Arakawa K."/>
        </authorList>
    </citation>
    <scope>NUCLEOTIDE SEQUENCE [LARGE SCALE GENOMIC DNA]</scope>
</reference>
<organism evidence="2 3">
    <name type="scientific">Araneus ventricosus</name>
    <name type="common">Orbweaver spider</name>
    <name type="synonym">Epeira ventricosa</name>
    <dbReference type="NCBI Taxonomy" id="182803"/>
    <lineage>
        <taxon>Eukaryota</taxon>
        <taxon>Metazoa</taxon>
        <taxon>Ecdysozoa</taxon>
        <taxon>Arthropoda</taxon>
        <taxon>Chelicerata</taxon>
        <taxon>Arachnida</taxon>
        <taxon>Araneae</taxon>
        <taxon>Araneomorphae</taxon>
        <taxon>Entelegynae</taxon>
        <taxon>Araneoidea</taxon>
        <taxon>Araneidae</taxon>
        <taxon>Araneus</taxon>
    </lineage>
</organism>
<dbReference type="InterPro" id="IPR036056">
    <property type="entry name" value="Fibrinogen-like_C"/>
</dbReference>
<feature type="domain" description="Fibrinogen C-terminal" evidence="1">
    <location>
        <begin position="1"/>
        <end position="126"/>
    </location>
</feature>
<evidence type="ECO:0000313" key="3">
    <source>
        <dbReference type="Proteomes" id="UP000499080"/>
    </source>
</evidence>
<accession>A0A4Y2NSH1</accession>
<dbReference type="EMBL" id="BGPR01009713">
    <property type="protein sequence ID" value="GBN41813.1"/>
    <property type="molecule type" value="Genomic_DNA"/>
</dbReference>
<dbReference type="SMART" id="SM00186">
    <property type="entry name" value="FBG"/>
    <property type="match status" value="1"/>
</dbReference>
<evidence type="ECO:0000313" key="2">
    <source>
        <dbReference type="EMBL" id="GBN41813.1"/>
    </source>
</evidence>
<name>A0A4Y2NSH1_ARAVE</name>
<dbReference type="Proteomes" id="UP000499080">
    <property type="component" value="Unassembled WGS sequence"/>
</dbReference>
<gene>
    <name evidence="2" type="primary">TL5A_124</name>
    <name evidence="2" type="ORF">AVEN_45709_1</name>
</gene>
<evidence type="ECO:0000259" key="1">
    <source>
        <dbReference type="PROSITE" id="PS51406"/>
    </source>
</evidence>
<dbReference type="AlphaFoldDB" id="A0A4Y2NSH1"/>
<dbReference type="InterPro" id="IPR002181">
    <property type="entry name" value="Fibrinogen_a/b/g_C_dom"/>
</dbReference>
<dbReference type="PROSITE" id="PS51406">
    <property type="entry name" value="FIBRINOGEN_C_2"/>
    <property type="match status" value="1"/>
</dbReference>
<protein>
    <submittedName>
        <fullName evidence="2">Techylectin-5A</fullName>
    </submittedName>
</protein>
<proteinExistence type="predicted"/>
<comment type="caution">
    <text evidence="2">The sequence shown here is derived from an EMBL/GenBank/DDBJ whole genome shotgun (WGS) entry which is preliminary data.</text>
</comment>